<dbReference type="GO" id="GO:0032153">
    <property type="term" value="C:cell division site"/>
    <property type="evidence" value="ECO:0007669"/>
    <property type="project" value="TreeGrafter"/>
</dbReference>
<dbReference type="PANTHER" id="PTHR30474:SF1">
    <property type="entry name" value="PEPTIDOGLYCAN GLYCOSYLTRANSFERASE MRDB"/>
    <property type="match status" value="1"/>
</dbReference>
<evidence type="ECO:0000256" key="4">
    <source>
        <dbReference type="ARBA" id="ARBA00022989"/>
    </source>
</evidence>
<dbReference type="Pfam" id="PF01098">
    <property type="entry name" value="FTSW_RODA_SPOVE"/>
    <property type="match status" value="1"/>
</dbReference>
<feature type="transmembrane region" description="Helical" evidence="6">
    <location>
        <begin position="73"/>
        <end position="90"/>
    </location>
</feature>
<keyword evidence="2 6" id="KW-0812">Transmembrane</keyword>
<proteinExistence type="predicted"/>
<evidence type="ECO:0000256" key="5">
    <source>
        <dbReference type="ARBA" id="ARBA00023136"/>
    </source>
</evidence>
<reference evidence="7 8" key="1">
    <citation type="journal article" date="2012" name="Front. Microbiol.">
        <title>Redundancy and modularity in membrane-associated dissimilatory nitrate reduction in Bacillus.</title>
        <authorList>
            <person name="Heylen K."/>
            <person name="Keltjens J."/>
        </authorList>
    </citation>
    <scope>NUCLEOTIDE SEQUENCE [LARGE SCALE GENOMIC DNA]</scope>
    <source>
        <strain evidence="8">LMG 21833T</strain>
    </source>
</reference>
<feature type="transmembrane region" description="Helical" evidence="6">
    <location>
        <begin position="324"/>
        <end position="348"/>
    </location>
</feature>
<keyword evidence="3" id="KW-0133">Cell shape</keyword>
<feature type="transmembrane region" description="Helical" evidence="6">
    <location>
        <begin position="44"/>
        <end position="61"/>
    </location>
</feature>
<feature type="transmembrane region" description="Helical" evidence="6">
    <location>
        <begin position="292"/>
        <end position="312"/>
    </location>
</feature>
<keyword evidence="4 6" id="KW-1133">Transmembrane helix</keyword>
<feature type="transmembrane region" description="Helical" evidence="6">
    <location>
        <begin position="354"/>
        <end position="377"/>
    </location>
</feature>
<accession>K6DRG3</accession>
<keyword evidence="5 6" id="KW-0472">Membrane</keyword>
<dbReference type="STRING" id="1117379.BABA_03079"/>
<dbReference type="PANTHER" id="PTHR30474">
    <property type="entry name" value="CELL CYCLE PROTEIN"/>
    <property type="match status" value="1"/>
</dbReference>
<evidence type="ECO:0000313" key="7">
    <source>
        <dbReference type="EMBL" id="EKN70813.1"/>
    </source>
</evidence>
<comment type="caution">
    <text evidence="7">The sequence shown here is derived from an EMBL/GenBank/DDBJ whole genome shotgun (WGS) entry which is preliminary data.</text>
</comment>
<dbReference type="eggNOG" id="COG0772">
    <property type="taxonomic scope" value="Bacteria"/>
</dbReference>
<dbReference type="Proteomes" id="UP000006316">
    <property type="component" value="Unassembled WGS sequence"/>
</dbReference>
<dbReference type="OrthoDB" id="9768187at2"/>
<feature type="transmembrane region" description="Helical" evidence="6">
    <location>
        <begin position="144"/>
        <end position="165"/>
    </location>
</feature>
<keyword evidence="8" id="KW-1185">Reference proteome</keyword>
<evidence type="ECO:0000256" key="2">
    <source>
        <dbReference type="ARBA" id="ARBA00022692"/>
    </source>
</evidence>
<dbReference type="EMBL" id="AJLS01000035">
    <property type="protein sequence ID" value="EKN70813.1"/>
    <property type="molecule type" value="Genomic_DNA"/>
</dbReference>
<dbReference type="PATRIC" id="fig|1117379.3.peg.628"/>
<evidence type="ECO:0000313" key="8">
    <source>
        <dbReference type="Proteomes" id="UP000006316"/>
    </source>
</evidence>
<feature type="transmembrane region" description="Helical" evidence="6">
    <location>
        <begin position="194"/>
        <end position="214"/>
    </location>
</feature>
<dbReference type="GO" id="GO:0005886">
    <property type="term" value="C:plasma membrane"/>
    <property type="evidence" value="ECO:0007669"/>
    <property type="project" value="TreeGrafter"/>
</dbReference>
<comment type="subcellular location">
    <subcellularLocation>
        <location evidence="1">Membrane</location>
        <topology evidence="1">Multi-pass membrane protein</topology>
    </subcellularLocation>
</comment>
<organism evidence="7 8">
    <name type="scientific">Neobacillus bataviensis LMG 21833</name>
    <dbReference type="NCBI Taxonomy" id="1117379"/>
    <lineage>
        <taxon>Bacteria</taxon>
        <taxon>Bacillati</taxon>
        <taxon>Bacillota</taxon>
        <taxon>Bacilli</taxon>
        <taxon>Bacillales</taxon>
        <taxon>Bacillaceae</taxon>
        <taxon>Neobacillus</taxon>
    </lineage>
</organism>
<dbReference type="GO" id="GO:0008360">
    <property type="term" value="P:regulation of cell shape"/>
    <property type="evidence" value="ECO:0007669"/>
    <property type="project" value="UniProtKB-KW"/>
</dbReference>
<sequence>MNTETNFYKRLDGPIMLILMAFFMVSIVFIYSSQQTGQYGAQNFALKQGINYIIGFSLLLAVAKLDIDQIERLAWPAYIFFFMVIILLRFSPEKIAPVIYGAKRWYSIPLVGSIQPSEFFKISLIILVARLISTHNASHFFRTVHTDLLLVGKILFVTIPPSLVVYQQPDTGMVFLYFIAIGSMLYLSGLKRKLVAFFMLAALLFAGMLVYLFYYQPDIIYKDLIPLLKPHQQERIIGWLDPAGNSSDAYQSQKSILAVGSGEIVGKGFMNGKVYIPEKHTDFIFATVAEEGGFIIASFVVLLFMLLLYRVIRIGHKSQTSFGMYICAGITLSLSVQIFQNIGMVVGIMPVKGIALPFITYGGSSLFSNMILMGMIFSIRKTFGIYMFSGNNKLSTD</sequence>
<dbReference type="GO" id="GO:0015648">
    <property type="term" value="F:lipid-linked peptidoglycan transporter activity"/>
    <property type="evidence" value="ECO:0007669"/>
    <property type="project" value="TreeGrafter"/>
</dbReference>
<evidence type="ECO:0000256" key="1">
    <source>
        <dbReference type="ARBA" id="ARBA00004141"/>
    </source>
</evidence>
<feature type="transmembrane region" description="Helical" evidence="6">
    <location>
        <begin position="171"/>
        <end position="187"/>
    </location>
</feature>
<dbReference type="GO" id="GO:0051301">
    <property type="term" value="P:cell division"/>
    <property type="evidence" value="ECO:0007669"/>
    <property type="project" value="InterPro"/>
</dbReference>
<protein>
    <submittedName>
        <fullName evidence="7">Cell cycle protein</fullName>
    </submittedName>
</protein>
<dbReference type="InterPro" id="IPR001182">
    <property type="entry name" value="FtsW/RodA"/>
</dbReference>
<dbReference type="RefSeq" id="WP_007083655.1">
    <property type="nucleotide sequence ID" value="NZ_AJLS01000035.1"/>
</dbReference>
<name>K6DRG3_9BACI</name>
<evidence type="ECO:0000256" key="6">
    <source>
        <dbReference type="SAM" id="Phobius"/>
    </source>
</evidence>
<gene>
    <name evidence="7" type="ORF">BABA_03079</name>
</gene>
<evidence type="ECO:0000256" key="3">
    <source>
        <dbReference type="ARBA" id="ARBA00022960"/>
    </source>
</evidence>
<dbReference type="AlphaFoldDB" id="K6DRG3"/>
<feature type="transmembrane region" description="Helical" evidence="6">
    <location>
        <begin position="12"/>
        <end position="32"/>
    </location>
</feature>